<dbReference type="GeneID" id="14012890"/>
<evidence type="ECO:0000313" key="1">
    <source>
        <dbReference type="EMBL" id="AFA44575.1"/>
    </source>
</evidence>
<gene>
    <name evidence="1" type="ORF">RaK2_00302</name>
</gene>
<accession>H6X4A9</accession>
<protein>
    <submittedName>
        <fullName evidence="1">Uncharacterized protein</fullName>
    </submittedName>
</protein>
<dbReference type="EMBL" id="JQ513383">
    <property type="protein sequence ID" value="AFA44575.1"/>
    <property type="molecule type" value="Genomic_DNA"/>
</dbReference>
<name>H6X4A9_9CAUD</name>
<organism evidence="1 2">
    <name type="scientific">Klebsiella phage vB_KleM_RaK2</name>
    <dbReference type="NCBI Taxonomy" id="1147094"/>
    <lineage>
        <taxon>Viruses</taxon>
        <taxon>Duplodnaviria</taxon>
        <taxon>Heunggongvirae</taxon>
        <taxon>Uroviricota</taxon>
        <taxon>Caudoviricetes</taxon>
        <taxon>Alcyoneusvirus</taxon>
        <taxon>Alcyoneusvirus RaK2</taxon>
    </lineage>
</organism>
<dbReference type="KEGG" id="vg:14012890"/>
<dbReference type="RefSeq" id="YP_007007457.1">
    <property type="nucleotide sequence ID" value="NC_019526.1"/>
</dbReference>
<reference evidence="1 2" key="1">
    <citation type="journal article" date="2012" name="J. Virol.">
        <title>Genome of Klebsiella sp.-Infecting Bacteriophage vB_KleM_RaK2.</title>
        <authorList>
            <person name="Simoliunas E."/>
            <person name="Kaliniene L."/>
            <person name="Truncaite L."/>
            <person name="Klausa V."/>
            <person name="Zajanckauskaite A."/>
            <person name="Meskys R."/>
        </authorList>
    </citation>
    <scope>NUCLEOTIDE SEQUENCE [LARGE SCALE GENOMIC DNA]</scope>
</reference>
<sequence>MKVIKLKKRKFIKQYKRDSVVFHVYLSDGVPGSLLTKQYFTAVHNADVRYMDIDKNILKLRDDINNSTDKKVQRIEVTINNNLGYFRLYHLIGDKFIPHRELMIHWNSKGFNCRSHMIQYRDNCIHPISGKPYCVLWYKDIIAYDYYRISESRRTIDNSIHKFELLLNDIESGKFNKPTKNISYTAHCLDVFLKD</sequence>
<evidence type="ECO:0000313" key="2">
    <source>
        <dbReference type="Proteomes" id="UP000007524"/>
    </source>
</evidence>
<keyword evidence="2" id="KW-1185">Reference proteome</keyword>
<dbReference type="Proteomes" id="UP000007524">
    <property type="component" value="Segment"/>
</dbReference>
<proteinExistence type="predicted"/>